<comment type="similarity">
    <text evidence="1">Belongs to the CACTIN family.</text>
</comment>
<dbReference type="PANTHER" id="PTHR21737">
    <property type="entry name" value="POLYGLUTAMINE BINDING PROTEIN 1/MARVEL MEMBRANE-ASSOCIATING DOMAIN CONTAINING 3"/>
    <property type="match status" value="1"/>
</dbReference>
<feature type="compositionally biased region" description="Basic and acidic residues" evidence="4">
    <location>
        <begin position="61"/>
        <end position="82"/>
    </location>
</feature>
<proteinExistence type="inferred from homology"/>
<dbReference type="GO" id="GO:0045292">
    <property type="term" value="P:mRNA cis splicing, via spliceosome"/>
    <property type="evidence" value="ECO:0007669"/>
    <property type="project" value="TreeGrafter"/>
</dbReference>
<dbReference type="PANTHER" id="PTHR21737:SF4">
    <property type="entry name" value="SPLICING FACTOR CACTIN"/>
    <property type="match status" value="1"/>
</dbReference>
<feature type="region of interest" description="Disordered" evidence="4">
    <location>
        <begin position="379"/>
        <end position="441"/>
    </location>
</feature>
<feature type="compositionally biased region" description="Basic and acidic residues" evidence="4">
    <location>
        <begin position="1"/>
        <end position="14"/>
    </location>
</feature>
<dbReference type="GO" id="GO:0005681">
    <property type="term" value="C:spliceosomal complex"/>
    <property type="evidence" value="ECO:0007669"/>
    <property type="project" value="TreeGrafter"/>
</dbReference>
<dbReference type="EMBL" id="MCFH01000110">
    <property type="protein sequence ID" value="ORX39478.1"/>
    <property type="molecule type" value="Genomic_DNA"/>
</dbReference>
<dbReference type="Proteomes" id="UP000193719">
    <property type="component" value="Unassembled WGS sequence"/>
</dbReference>
<evidence type="ECO:0000256" key="4">
    <source>
        <dbReference type="SAM" id="MobiDB-lite"/>
    </source>
</evidence>
<evidence type="ECO:0000313" key="7">
    <source>
        <dbReference type="EMBL" id="ORX39478.1"/>
    </source>
</evidence>
<dbReference type="Pfam" id="PF09732">
    <property type="entry name" value="CactinC_cactus"/>
    <property type="match status" value="1"/>
</dbReference>
<dbReference type="STRING" id="1754191.A0A1Y1UN36"/>
<evidence type="ECO:0000256" key="3">
    <source>
        <dbReference type="SAM" id="Coils"/>
    </source>
</evidence>
<feature type="compositionally biased region" description="Acidic residues" evidence="4">
    <location>
        <begin position="431"/>
        <end position="441"/>
    </location>
</feature>
<feature type="coiled-coil region" evidence="3">
    <location>
        <begin position="131"/>
        <end position="175"/>
    </location>
</feature>
<comment type="caution">
    <text evidence="7">The sequence shown here is derived from an EMBL/GenBank/DDBJ whole genome shotgun (WGS) entry which is preliminary data.</text>
</comment>
<feature type="region of interest" description="Disordered" evidence="4">
    <location>
        <begin position="1"/>
        <end position="87"/>
    </location>
</feature>
<dbReference type="InterPro" id="IPR019134">
    <property type="entry name" value="Cactin_C"/>
</dbReference>
<evidence type="ECO:0000259" key="5">
    <source>
        <dbReference type="Pfam" id="PF09732"/>
    </source>
</evidence>
<evidence type="ECO:0000256" key="1">
    <source>
        <dbReference type="ARBA" id="ARBA00006895"/>
    </source>
</evidence>
<feature type="domain" description="Splicing factor Cactin C-terminal" evidence="5">
    <location>
        <begin position="456"/>
        <end position="580"/>
    </location>
</feature>
<dbReference type="Pfam" id="PF10312">
    <property type="entry name" value="Cactin_mid"/>
    <property type="match status" value="1"/>
</dbReference>
<gene>
    <name evidence="7" type="ORF">BCR36DRAFT_340055</name>
</gene>
<feature type="compositionally biased region" description="Basic and acidic residues" evidence="4">
    <location>
        <begin position="379"/>
        <end position="404"/>
    </location>
</feature>
<accession>A0A1Y1UN36</accession>
<keyword evidence="3" id="KW-0175">Coiled coil</keyword>
<dbReference type="InterPro" id="IPR018816">
    <property type="entry name" value="Cactin_central"/>
</dbReference>
<feature type="compositionally biased region" description="Basic residues" evidence="4">
    <location>
        <begin position="42"/>
        <end position="60"/>
    </location>
</feature>
<feature type="domain" description="Splicing factor cactin central" evidence="6">
    <location>
        <begin position="174"/>
        <end position="364"/>
    </location>
</feature>
<dbReference type="OrthoDB" id="265955at2759"/>
<evidence type="ECO:0000313" key="8">
    <source>
        <dbReference type="Proteomes" id="UP000193719"/>
    </source>
</evidence>
<dbReference type="AlphaFoldDB" id="A0A1Y1UN36"/>
<evidence type="ECO:0000256" key="2">
    <source>
        <dbReference type="ARBA" id="ARBA00034534"/>
    </source>
</evidence>
<feature type="compositionally biased region" description="Basic residues" evidence="4">
    <location>
        <begin position="15"/>
        <end position="29"/>
    </location>
</feature>
<dbReference type="GO" id="GO:0005737">
    <property type="term" value="C:cytoplasm"/>
    <property type="evidence" value="ECO:0007669"/>
    <property type="project" value="TreeGrafter"/>
</dbReference>
<organism evidence="7 8">
    <name type="scientific">Piromyces finnis</name>
    <dbReference type="NCBI Taxonomy" id="1754191"/>
    <lineage>
        <taxon>Eukaryota</taxon>
        <taxon>Fungi</taxon>
        <taxon>Fungi incertae sedis</taxon>
        <taxon>Chytridiomycota</taxon>
        <taxon>Chytridiomycota incertae sedis</taxon>
        <taxon>Neocallimastigomycetes</taxon>
        <taxon>Neocallimastigales</taxon>
        <taxon>Neocallimastigaceae</taxon>
        <taxon>Piromyces</taxon>
    </lineage>
</organism>
<evidence type="ECO:0000259" key="6">
    <source>
        <dbReference type="Pfam" id="PF10312"/>
    </source>
</evidence>
<reference evidence="7 8" key="1">
    <citation type="submission" date="2016-08" db="EMBL/GenBank/DDBJ databases">
        <title>Genomes of anaerobic fungi encode conserved fungal cellulosomes for biomass hydrolysis.</title>
        <authorList>
            <consortium name="DOE Joint Genome Institute"/>
            <person name="Haitjema C.H."/>
            <person name="Gilmore S.P."/>
            <person name="Henske J.K."/>
            <person name="Solomon K.V."/>
            <person name="De Groot R."/>
            <person name="Kuo A."/>
            <person name="Mondo S.J."/>
            <person name="Salamov A.A."/>
            <person name="Labutti K."/>
            <person name="Zhao Z."/>
            <person name="Chiniquy J."/>
            <person name="Barry K."/>
            <person name="Brewer H.M."/>
            <person name="Purvine S.O."/>
            <person name="Wright A.T."/>
            <person name="Boxma B."/>
            <person name="Van Alen T."/>
            <person name="Hackstein J.H."/>
            <person name="Baker S.E."/>
            <person name="Grigoriev I.V."/>
            <person name="O'Malley M.A."/>
        </authorList>
    </citation>
    <scope>NUCLEOTIDE SEQUENCE [LARGE SCALE GENOMIC DNA]</scope>
    <source>
        <strain evidence="8">finn</strain>
    </source>
</reference>
<sequence>MAYHSSDSEREERRSRSRKHSSRSKRHYRSSSSDSSSSSRERYRKHKRHESKKHRKHSRRHDSEERERIKQEKKLLKKELKAQQEAQIAAQMTASLGYTNTDNPFGDSNLTQKFVWQKKREQEAKQGITSSERLRIEKERHEETMLEMEKLKRRREERENEMRLREEEQMRLQRDQDRQALGDWEAKEKKFHLEQAKTRAKIRFKEGRIKPIDILALNISSRTDSSIAEKFEQIDINMELDEPYKLFENLSLRELEELQGDINYYLELENDEKNISFWKALLIICDEEISKQKSIGGPTTGISDDIENDIHHLMGNKTYNQLCKLEDQVKQKLSDGGPIDVEYWEVLLKALVVWKAKAKIKEMHTELLANRIEQLREKQRQEMENKSNEDHVDHNDHKSDKESTQEDVSDHEEEKNDDLQPFNESLKITNDEEDEEDEGDDYELDAIKETQKTYLWQDKYRPRKPRFFNRVHTGYEWNKYNQTHYDVDNPPPKVVQGYKFNIFYPDLIDKTKTPTYRIEKDSGYPDTILIRFIAGPPYEDIAFRIVNREWEHSHKKGFKCSFDKNVLQLHFHFRRNYYRR</sequence>
<reference evidence="7 8" key="2">
    <citation type="submission" date="2016-08" db="EMBL/GenBank/DDBJ databases">
        <title>Pervasive Adenine N6-methylation of Active Genes in Fungi.</title>
        <authorList>
            <consortium name="DOE Joint Genome Institute"/>
            <person name="Mondo S.J."/>
            <person name="Dannebaum R.O."/>
            <person name="Kuo R.C."/>
            <person name="Labutti K."/>
            <person name="Haridas S."/>
            <person name="Kuo A."/>
            <person name="Salamov A."/>
            <person name="Ahrendt S.R."/>
            <person name="Lipzen A."/>
            <person name="Sullivan W."/>
            <person name="Andreopoulos W.B."/>
            <person name="Clum A."/>
            <person name="Lindquist E."/>
            <person name="Daum C."/>
            <person name="Ramamoorthy G.K."/>
            <person name="Gryganskyi A."/>
            <person name="Culley D."/>
            <person name="Magnuson J.K."/>
            <person name="James T.Y."/>
            <person name="O'Malley M.A."/>
            <person name="Stajich J.E."/>
            <person name="Spatafora J.W."/>
            <person name="Visel A."/>
            <person name="Grigoriev I.V."/>
        </authorList>
    </citation>
    <scope>NUCLEOTIDE SEQUENCE [LARGE SCALE GENOMIC DNA]</scope>
    <source>
        <strain evidence="8">finn</strain>
    </source>
</reference>
<name>A0A1Y1UN36_9FUNG</name>
<keyword evidence="8" id="KW-1185">Reference proteome</keyword>
<protein>
    <recommendedName>
        <fullName evidence="2">Splicing factor Cactin</fullName>
    </recommendedName>
</protein>
<dbReference type="SMART" id="SM01050">
    <property type="entry name" value="CactinC_cactus"/>
    <property type="match status" value="1"/>
</dbReference>